<keyword evidence="5 9" id="KW-1133">Transmembrane helix</keyword>
<dbReference type="GO" id="GO:0016811">
    <property type="term" value="F:hydrolase activity, acting on carbon-nitrogen (but not peptide) bonds, in linear amides"/>
    <property type="evidence" value="ECO:0007669"/>
    <property type="project" value="InterPro"/>
</dbReference>
<evidence type="ECO:0000256" key="1">
    <source>
        <dbReference type="ARBA" id="ARBA00004141"/>
    </source>
</evidence>
<comment type="similarity">
    <text evidence="2 9">Belongs to the alkaline ceramidase family.</text>
</comment>
<keyword evidence="10" id="KW-1185">Reference proteome</keyword>
<dbReference type="Proteomes" id="UP000887572">
    <property type="component" value="Unplaced"/>
</dbReference>
<feature type="transmembrane region" description="Helical" evidence="9">
    <location>
        <begin position="61"/>
        <end position="81"/>
    </location>
</feature>
<dbReference type="Pfam" id="PF05875">
    <property type="entry name" value="Ceramidase"/>
    <property type="match status" value="1"/>
</dbReference>
<dbReference type="EC" id="3.5.1.-" evidence="9"/>
<evidence type="ECO:0000256" key="3">
    <source>
        <dbReference type="ARBA" id="ARBA00022692"/>
    </source>
</evidence>
<evidence type="ECO:0000256" key="4">
    <source>
        <dbReference type="ARBA" id="ARBA00022801"/>
    </source>
</evidence>
<evidence type="ECO:0000313" key="10">
    <source>
        <dbReference type="Proteomes" id="UP000887572"/>
    </source>
</evidence>
<keyword evidence="6 9" id="KW-0472">Membrane</keyword>
<dbReference type="PANTHER" id="PTHR46139">
    <property type="entry name" value="ALKALINE CERAMIDASE"/>
    <property type="match status" value="1"/>
</dbReference>
<feature type="binding site" evidence="8">
    <location>
        <position position="215"/>
    </location>
    <ligand>
        <name>Zn(2+)</name>
        <dbReference type="ChEBI" id="CHEBI:29105"/>
        <note>catalytic</note>
    </ligand>
</feature>
<dbReference type="GO" id="GO:0046872">
    <property type="term" value="F:metal ion binding"/>
    <property type="evidence" value="ECO:0007669"/>
    <property type="project" value="UniProtKB-KW"/>
</dbReference>
<dbReference type="InterPro" id="IPR008901">
    <property type="entry name" value="ACER"/>
</dbReference>
<dbReference type="GO" id="GO:0046514">
    <property type="term" value="P:ceramide catabolic process"/>
    <property type="evidence" value="ECO:0007669"/>
    <property type="project" value="TreeGrafter"/>
</dbReference>
<evidence type="ECO:0000256" key="8">
    <source>
        <dbReference type="PIRSR" id="PIRSR608901-2"/>
    </source>
</evidence>
<keyword evidence="4 9" id="KW-0378">Hydrolase</keyword>
<comment type="cofactor">
    <cofactor evidence="8">
        <name>Zn(2+)</name>
        <dbReference type="ChEBI" id="CHEBI:29105"/>
    </cofactor>
</comment>
<evidence type="ECO:0000256" key="2">
    <source>
        <dbReference type="ARBA" id="ARBA00009780"/>
    </source>
</evidence>
<feature type="binding site" evidence="7">
    <location>
        <position position="30"/>
    </location>
    <ligand>
        <name>Ca(2+)</name>
        <dbReference type="ChEBI" id="CHEBI:29108"/>
    </ligand>
</feature>
<dbReference type="AlphaFoldDB" id="A0A914H7C2"/>
<feature type="transmembrane region" description="Helical" evidence="9">
    <location>
        <begin position="209"/>
        <end position="232"/>
    </location>
</feature>
<keyword evidence="3 9" id="KW-0812">Transmembrane</keyword>
<keyword evidence="8" id="KW-0862">Zinc</keyword>
<dbReference type="WBParaSite" id="Gr19_v10_g13890.t1">
    <property type="protein sequence ID" value="Gr19_v10_g13890.t1"/>
    <property type="gene ID" value="Gr19_v10_g13890"/>
</dbReference>
<protein>
    <recommendedName>
        <fullName evidence="9">Alkaline ceramidase</fullName>
        <ecNumber evidence="9">3.5.1.-</ecNumber>
    </recommendedName>
</protein>
<keyword evidence="7" id="KW-0106">Calcium</keyword>
<dbReference type="PANTHER" id="PTHR46139:SF3">
    <property type="entry name" value="ALKALINE CERAMIDASE"/>
    <property type="match status" value="1"/>
</dbReference>
<evidence type="ECO:0000256" key="6">
    <source>
        <dbReference type="ARBA" id="ARBA00023136"/>
    </source>
</evidence>
<evidence type="ECO:0000256" key="9">
    <source>
        <dbReference type="RuleBase" id="RU364079"/>
    </source>
</evidence>
<feature type="binding site" evidence="8">
    <location>
        <position position="80"/>
    </location>
    <ligand>
        <name>Zn(2+)</name>
        <dbReference type="ChEBI" id="CHEBI:29105"/>
        <note>catalytic</note>
    </ligand>
</feature>
<feature type="transmembrane region" description="Helical" evidence="9">
    <location>
        <begin position="93"/>
        <end position="113"/>
    </location>
</feature>
<feature type="transmembrane region" description="Helical" evidence="9">
    <location>
        <begin position="125"/>
        <end position="142"/>
    </location>
</feature>
<dbReference type="GO" id="GO:0016020">
    <property type="term" value="C:membrane"/>
    <property type="evidence" value="ECO:0007669"/>
    <property type="project" value="UniProtKB-SubCell"/>
</dbReference>
<evidence type="ECO:0000256" key="7">
    <source>
        <dbReference type="PIRSR" id="PIRSR608901-1"/>
    </source>
</evidence>
<evidence type="ECO:0000256" key="5">
    <source>
        <dbReference type="ARBA" id="ARBA00022989"/>
    </source>
</evidence>
<keyword evidence="7" id="KW-0479">Metal-binding</keyword>
<sequence length="282" mass="32103">MERWFAYETGMPWCESQSDNKYKIVPFVAEFANTVSNLPLVLFPLLNVFQLWPYLSRVNPLAIWPHALLALNGMASAYYHATLSLFGQLMDELLLLHMINTCLIAYMPVLDRVVPPKLQAYQRHIRLAIVLLSVMVSVLCFIKPAVNAFVLITFSLPAAFLVYFEGTRNGIPEAPNLINRIMLSWTMAIACWLADRLICELWLQLGTPYLHAVWHFLAAYAGYNVFVMFSLLDIKKRSAIKQHGFSTSIRYFPSPQGLTKDGPPFLTFPYLVLMDSSAKCLE</sequence>
<organism evidence="10 11">
    <name type="scientific">Globodera rostochiensis</name>
    <name type="common">Golden nematode worm</name>
    <name type="synonym">Heterodera rostochiensis</name>
    <dbReference type="NCBI Taxonomy" id="31243"/>
    <lineage>
        <taxon>Eukaryota</taxon>
        <taxon>Metazoa</taxon>
        <taxon>Ecdysozoa</taxon>
        <taxon>Nematoda</taxon>
        <taxon>Chromadorea</taxon>
        <taxon>Rhabditida</taxon>
        <taxon>Tylenchina</taxon>
        <taxon>Tylenchomorpha</taxon>
        <taxon>Tylenchoidea</taxon>
        <taxon>Heteroderidae</taxon>
        <taxon>Heteroderinae</taxon>
        <taxon>Globodera</taxon>
    </lineage>
</organism>
<accession>A0A914H7C2</accession>
<comment type="subcellular location">
    <subcellularLocation>
        <location evidence="1">Membrane</location>
        <topology evidence="1">Multi-pass membrane protein</topology>
    </subcellularLocation>
</comment>
<feature type="binding site" evidence="8">
    <location>
        <position position="211"/>
    </location>
    <ligand>
        <name>Zn(2+)</name>
        <dbReference type="ChEBI" id="CHEBI:29105"/>
        <note>catalytic</note>
    </ligand>
</feature>
<feature type="binding site" evidence="7">
    <location>
        <position position="15"/>
    </location>
    <ligand>
        <name>Ca(2+)</name>
        <dbReference type="ChEBI" id="CHEBI:29108"/>
    </ligand>
</feature>
<reference evidence="11" key="1">
    <citation type="submission" date="2022-11" db="UniProtKB">
        <authorList>
            <consortium name="WormBaseParasite"/>
        </authorList>
    </citation>
    <scope>IDENTIFICATION</scope>
</reference>
<feature type="transmembrane region" description="Helical" evidence="9">
    <location>
        <begin position="31"/>
        <end position="49"/>
    </location>
</feature>
<keyword evidence="9" id="KW-0443">Lipid metabolism</keyword>
<proteinExistence type="inferred from homology"/>
<feature type="binding site" evidence="7">
    <location>
        <position position="20"/>
    </location>
    <ligand>
        <name>Ca(2+)</name>
        <dbReference type="ChEBI" id="CHEBI:29108"/>
    </ligand>
</feature>
<evidence type="ECO:0000313" key="11">
    <source>
        <dbReference type="WBParaSite" id="Gr19_v10_g13890.t1"/>
    </source>
</evidence>
<feature type="binding site" evidence="7">
    <location>
        <position position="13"/>
    </location>
    <ligand>
        <name>Ca(2+)</name>
        <dbReference type="ChEBI" id="CHEBI:29108"/>
    </ligand>
</feature>
<comment type="function">
    <text evidence="9">Hydrolyzes the sphingolipid ceramide into sphingosine and free fatty acid.</text>
</comment>
<name>A0A914H7C2_GLORO</name>
<comment type="caution">
    <text evidence="9">Lacks conserved residue(s) required for the propagation of feature annotation.</text>
</comment>